<dbReference type="Pfam" id="PF00028">
    <property type="entry name" value="Cadherin"/>
    <property type="match status" value="5"/>
</dbReference>
<reference evidence="14" key="1">
    <citation type="submission" date="2023-07" db="EMBL/GenBank/DDBJ databases">
        <authorList>
            <person name="Stuckert A."/>
        </authorList>
    </citation>
    <scope>NUCLEOTIDE SEQUENCE</scope>
</reference>
<gene>
    <name evidence="14" type="ORF">RIMI_LOCUS17608958</name>
</gene>
<dbReference type="CDD" id="cd11304">
    <property type="entry name" value="Cadherin_repeat"/>
    <property type="match status" value="6"/>
</dbReference>
<keyword evidence="8" id="KW-0325">Glycoprotein</keyword>
<evidence type="ECO:0000313" key="15">
    <source>
        <dbReference type="Proteomes" id="UP001176940"/>
    </source>
</evidence>
<feature type="region of interest" description="Disordered" evidence="10">
    <location>
        <begin position="774"/>
        <end position="881"/>
    </location>
</feature>
<keyword evidence="6 11" id="KW-1133">Transmembrane helix</keyword>
<keyword evidence="2 11" id="KW-0812">Transmembrane</keyword>
<dbReference type="PROSITE" id="PS00232">
    <property type="entry name" value="CADHERIN_1"/>
    <property type="match status" value="4"/>
</dbReference>
<organism evidence="14 15">
    <name type="scientific">Ranitomeya imitator</name>
    <name type="common">mimic poison frog</name>
    <dbReference type="NCBI Taxonomy" id="111125"/>
    <lineage>
        <taxon>Eukaryota</taxon>
        <taxon>Metazoa</taxon>
        <taxon>Chordata</taxon>
        <taxon>Craniata</taxon>
        <taxon>Vertebrata</taxon>
        <taxon>Euteleostomi</taxon>
        <taxon>Amphibia</taxon>
        <taxon>Batrachia</taxon>
        <taxon>Anura</taxon>
        <taxon>Neobatrachia</taxon>
        <taxon>Hyloidea</taxon>
        <taxon>Dendrobatidae</taxon>
        <taxon>Dendrobatinae</taxon>
        <taxon>Ranitomeya</taxon>
    </lineage>
</organism>
<evidence type="ECO:0000256" key="1">
    <source>
        <dbReference type="ARBA" id="ARBA00004167"/>
    </source>
</evidence>
<feature type="transmembrane region" description="Helical" evidence="11">
    <location>
        <begin position="691"/>
        <end position="715"/>
    </location>
</feature>
<feature type="compositionally biased region" description="Basic and acidic residues" evidence="10">
    <location>
        <begin position="934"/>
        <end position="945"/>
    </location>
</feature>
<keyword evidence="3" id="KW-0677">Repeat</keyword>
<dbReference type="EMBL" id="CAUEEQ010051747">
    <property type="protein sequence ID" value="CAJ0961203.1"/>
    <property type="molecule type" value="Genomic_DNA"/>
</dbReference>
<dbReference type="Proteomes" id="UP001176940">
    <property type="component" value="Unassembled WGS sequence"/>
</dbReference>
<evidence type="ECO:0000259" key="13">
    <source>
        <dbReference type="PROSITE" id="PS50268"/>
    </source>
</evidence>
<protein>
    <recommendedName>
        <fullName evidence="13">Cadherin domain-containing protein</fullName>
    </recommendedName>
</protein>
<feature type="region of interest" description="Disordered" evidence="10">
    <location>
        <begin position="932"/>
        <end position="969"/>
    </location>
</feature>
<dbReference type="InterPro" id="IPR002126">
    <property type="entry name" value="Cadherin-like_dom"/>
</dbReference>
<feature type="domain" description="Cadherin" evidence="13">
    <location>
        <begin position="130"/>
        <end position="238"/>
    </location>
</feature>
<sequence>MLDLLSFRSALLLSVMISLSFGEIAYHYIYEEEAPGTVIATLSEHPMFNSTEIPATNFRIVKQFNNSVIHVQESDGQLTIGETIDREQICRQSPSCILAMDVISFSKDQLHLINVKLEVRDVNDNRPHFPSTVMHVDISESSTVGTRIPLQIAIDEDIGTNSIQSYELSANSHFSIDVQTREDGLKYVDLVLLKELDRESKSTYRMELVAMDGGSPPLSGIAAVNVRILDFNDNSPAFEKTAVIVDIMENAPAGYLLLDLNAEDPDEGKNGEIAYSFSPNVSPEVRQVFKIDPKSGGVTLEGKVDFETKQTYEFEVQAHDLSPNPLTCTCKITVNVIDVNDNAPIITITPLTFMDNGIAYLSEAAPENSFVALISTTDKDSGANSKVQCTLYGHEHFRLKDAYDDSFMIVTTSALDREKIAEYNFTLVAEDLGLPSLKTIKQYTIRVSDENDNAPLFAKPIYEASVLENNAAGAYITALNAKDLDFGLSGKISYKLVDAKIVGQSLSTFVAIDAESGVLRAVRSMDYEKLQQLEFEVEASDNGDPQLSSRTHVKVKIIDENDNMPVITFPFLDNGMAEIMLPINAPQNYLVLQLKATDKDDGLNAKLTYSIAQDDQKLFTLNRVTGELSLTRKIDSLQDKDLSIAIAVYDGGKPPLHCNTTLKFILTDSFPSNVEIVIMQTSAEEQHQMDLSIVFIGVLAGGCALLLFAILLVACSCKNKTSNSKVDIEDKKMKEEGKDQLLNSATKETQSSSSISQSDSCHLSINTESEKCSLSSRTDECKDHPSASENSDSALLHQSSRWQRDNSSRSISINSQIEQLSAKDSGKGDSDFNDSDSDASGESGKKERSITAQKQIGSTHIGSSSTYENVGSHPSNKAPYPGNVTMQYEKGYSMSYSLVPTYYNTYYHQRLPNVPIPHYTPKDSYYYNNSMPDGRMHGQCERDLVSRQTTRSPPRPSRRHQESNNYSPITLQPCEIATTF</sequence>
<proteinExistence type="predicted"/>
<evidence type="ECO:0000256" key="4">
    <source>
        <dbReference type="ARBA" id="ARBA00022837"/>
    </source>
</evidence>
<evidence type="ECO:0000313" key="14">
    <source>
        <dbReference type="EMBL" id="CAJ0961203.1"/>
    </source>
</evidence>
<feature type="domain" description="Cadherin" evidence="13">
    <location>
        <begin position="29"/>
        <end position="129"/>
    </location>
</feature>
<evidence type="ECO:0000256" key="3">
    <source>
        <dbReference type="ARBA" id="ARBA00022737"/>
    </source>
</evidence>
<evidence type="ECO:0000256" key="7">
    <source>
        <dbReference type="ARBA" id="ARBA00023136"/>
    </source>
</evidence>
<evidence type="ECO:0000256" key="2">
    <source>
        <dbReference type="ARBA" id="ARBA00022692"/>
    </source>
</evidence>
<dbReference type="InterPro" id="IPR013164">
    <property type="entry name" value="Cadherin_N"/>
</dbReference>
<dbReference type="InterPro" id="IPR015919">
    <property type="entry name" value="Cadherin-like_sf"/>
</dbReference>
<dbReference type="Gene3D" id="2.60.40.60">
    <property type="entry name" value="Cadherins"/>
    <property type="match status" value="6"/>
</dbReference>
<evidence type="ECO:0000256" key="10">
    <source>
        <dbReference type="SAM" id="MobiDB-lite"/>
    </source>
</evidence>
<dbReference type="PROSITE" id="PS50268">
    <property type="entry name" value="CADHERIN_2"/>
    <property type="match status" value="6"/>
</dbReference>
<feature type="compositionally biased region" description="Low complexity" evidence="10">
    <location>
        <begin position="751"/>
        <end position="762"/>
    </location>
</feature>
<dbReference type="PANTHER" id="PTHR24028:SF46">
    <property type="entry name" value="PROTOCADHERIN-8"/>
    <property type="match status" value="1"/>
</dbReference>
<keyword evidence="7 11" id="KW-0472">Membrane</keyword>
<feature type="domain" description="Cadherin" evidence="13">
    <location>
        <begin position="458"/>
        <end position="567"/>
    </location>
</feature>
<name>A0ABN9MF09_9NEOB</name>
<evidence type="ECO:0000256" key="9">
    <source>
        <dbReference type="PROSITE-ProRule" id="PRU00043"/>
    </source>
</evidence>
<feature type="compositionally biased region" description="Polar residues" evidence="10">
    <location>
        <begin position="787"/>
        <end position="801"/>
    </location>
</feature>
<feature type="chain" id="PRO_5045509250" description="Cadherin domain-containing protein" evidence="12">
    <location>
        <begin position="23"/>
        <end position="980"/>
    </location>
</feature>
<evidence type="ECO:0000256" key="12">
    <source>
        <dbReference type="SAM" id="SignalP"/>
    </source>
</evidence>
<evidence type="ECO:0000256" key="5">
    <source>
        <dbReference type="ARBA" id="ARBA00022889"/>
    </source>
</evidence>
<dbReference type="InterPro" id="IPR050174">
    <property type="entry name" value="Protocadherin/Cadherin-CA"/>
</dbReference>
<dbReference type="SMART" id="SM00112">
    <property type="entry name" value="CA"/>
    <property type="match status" value="6"/>
</dbReference>
<comment type="caution">
    <text evidence="14">The sequence shown here is derived from an EMBL/GenBank/DDBJ whole genome shotgun (WGS) entry which is preliminary data.</text>
</comment>
<dbReference type="PANTHER" id="PTHR24028">
    <property type="entry name" value="CADHERIN-87A"/>
    <property type="match status" value="1"/>
</dbReference>
<comment type="subcellular location">
    <subcellularLocation>
        <location evidence="1">Membrane</location>
        <topology evidence="1">Single-pass membrane protein</topology>
    </subcellularLocation>
</comment>
<dbReference type="SUPFAM" id="SSF49313">
    <property type="entry name" value="Cadherin-like"/>
    <property type="match status" value="5"/>
</dbReference>
<feature type="domain" description="Cadherin" evidence="13">
    <location>
        <begin position="361"/>
        <end position="457"/>
    </location>
</feature>
<keyword evidence="15" id="KW-1185">Reference proteome</keyword>
<feature type="domain" description="Cadherin" evidence="13">
    <location>
        <begin position="584"/>
        <end position="677"/>
    </location>
</feature>
<feature type="domain" description="Cadherin" evidence="13">
    <location>
        <begin position="239"/>
        <end position="346"/>
    </location>
</feature>
<keyword evidence="5" id="KW-0130">Cell adhesion</keyword>
<dbReference type="PRINTS" id="PR00205">
    <property type="entry name" value="CADHERIN"/>
</dbReference>
<keyword evidence="12" id="KW-0732">Signal</keyword>
<dbReference type="InterPro" id="IPR020894">
    <property type="entry name" value="Cadherin_CS"/>
</dbReference>
<accession>A0ABN9MF09</accession>
<feature type="compositionally biased region" description="Polar residues" evidence="10">
    <location>
        <begin position="850"/>
        <end position="875"/>
    </location>
</feature>
<keyword evidence="4 9" id="KW-0106">Calcium</keyword>
<evidence type="ECO:0000256" key="8">
    <source>
        <dbReference type="ARBA" id="ARBA00023180"/>
    </source>
</evidence>
<dbReference type="Pfam" id="PF08266">
    <property type="entry name" value="Cadherin_2"/>
    <property type="match status" value="1"/>
</dbReference>
<feature type="signal peptide" evidence="12">
    <location>
        <begin position="1"/>
        <end position="22"/>
    </location>
</feature>
<feature type="compositionally biased region" description="Basic and acidic residues" evidence="10">
    <location>
        <begin position="777"/>
        <end position="786"/>
    </location>
</feature>
<evidence type="ECO:0000256" key="11">
    <source>
        <dbReference type="SAM" id="Phobius"/>
    </source>
</evidence>
<evidence type="ECO:0000256" key="6">
    <source>
        <dbReference type="ARBA" id="ARBA00022989"/>
    </source>
</evidence>
<feature type="region of interest" description="Disordered" evidence="10">
    <location>
        <begin position="742"/>
        <end position="762"/>
    </location>
</feature>